<dbReference type="Proteomes" id="UP000536624">
    <property type="component" value="Unassembled WGS sequence"/>
</dbReference>
<dbReference type="EMBL" id="JAALLH010000001">
    <property type="protein sequence ID" value="NIY65483.1"/>
    <property type="molecule type" value="Genomic_DNA"/>
</dbReference>
<evidence type="ECO:0000313" key="3">
    <source>
        <dbReference type="Proteomes" id="UP000536624"/>
    </source>
</evidence>
<organism evidence="2 3">
    <name type="scientific">Streptomyces malaysiensis</name>
    <dbReference type="NCBI Taxonomy" id="92644"/>
    <lineage>
        <taxon>Bacteria</taxon>
        <taxon>Bacillati</taxon>
        <taxon>Actinomycetota</taxon>
        <taxon>Actinomycetes</taxon>
        <taxon>Kitasatosporales</taxon>
        <taxon>Streptomycetaceae</taxon>
        <taxon>Streptomyces</taxon>
        <taxon>Streptomyces violaceusniger group</taxon>
    </lineage>
</organism>
<feature type="region of interest" description="Disordered" evidence="1">
    <location>
        <begin position="1"/>
        <end position="49"/>
    </location>
</feature>
<feature type="compositionally biased region" description="Polar residues" evidence="1">
    <location>
        <begin position="12"/>
        <end position="22"/>
    </location>
</feature>
<comment type="caution">
    <text evidence="2">The sequence shown here is derived from an EMBL/GenBank/DDBJ whole genome shotgun (WGS) entry which is preliminary data.</text>
</comment>
<evidence type="ECO:0000256" key="1">
    <source>
        <dbReference type="SAM" id="MobiDB-lite"/>
    </source>
</evidence>
<proteinExistence type="predicted"/>
<evidence type="ECO:0000313" key="2">
    <source>
        <dbReference type="EMBL" id="NIY65483.1"/>
    </source>
</evidence>
<name>A0A7X6AX01_STRMQ</name>
<gene>
    <name evidence="2" type="ORF">SMALB_3479</name>
</gene>
<protein>
    <submittedName>
        <fullName evidence="2">Uncharacterized protein</fullName>
    </submittedName>
</protein>
<accession>A0A7X6AX01</accession>
<dbReference type="AlphaFoldDB" id="A0A7X6AX01"/>
<reference evidence="2 3" key="1">
    <citation type="submission" date="2020-02" db="EMBL/GenBank/DDBJ databases">
        <title>Streptomyces malaysiensis DSM14702 (JHCC583434, PFL_A843) Genome sequencing and assembly.</title>
        <authorList>
            <person name="Samborskyy M."/>
        </authorList>
    </citation>
    <scope>NUCLEOTIDE SEQUENCE [LARGE SCALE GENOMIC DNA]</scope>
    <source>
        <strain evidence="2 3">DSM 14702</strain>
    </source>
</reference>
<sequence length="193" mass="20642">MPAGHPPVAQAGTLQGARTGNSGRAARLPRQRRRDVQGARFHGRRTASPPVVVTASVRFESPEYWLREARGRPRVLACLEGPQRALAERAPGLRASSRCSPGCARTPPGTPSPQSVPEDRRAAVGSGPDVSGRTGLACRTEDGRSCPALARSPHPARSSVTQCERVGQESHHLKTSVIRNVGWCPSRVRLISV</sequence>
<feature type="region of interest" description="Disordered" evidence="1">
    <location>
        <begin position="90"/>
        <end position="137"/>
    </location>
</feature>